<dbReference type="GO" id="GO:0005743">
    <property type="term" value="C:mitochondrial inner membrane"/>
    <property type="evidence" value="ECO:0007669"/>
    <property type="project" value="UniProtKB-SubCell"/>
</dbReference>
<comment type="subcellular location">
    <subcellularLocation>
        <location evidence="2">Mitochondrion inner membrane</location>
        <topology evidence="2">Multi-pass membrane protein</topology>
    </subcellularLocation>
</comment>
<dbReference type="InterPro" id="IPR001750">
    <property type="entry name" value="ND/Mrp_TM"/>
</dbReference>
<evidence type="ECO:0000256" key="1">
    <source>
        <dbReference type="ARBA" id="ARBA00003257"/>
    </source>
</evidence>
<reference evidence="21" key="1">
    <citation type="journal article" date="2018" name="Mol. Phylogenet. Evol.">
        <title>Species delimitation and mitogenome phylogenetics in the subterranean genus Pseudoniphargus (Crustacea: Amphipoda).</title>
        <authorList>
            <person name="Stokkan M."/>
            <person name="Jurado-Rivera J.A."/>
            <person name="Oromi P."/>
            <person name="Juan C."/>
            <person name="Jaume D."/>
            <person name="Pons J."/>
        </authorList>
    </citation>
    <scope>NUCLEOTIDE SEQUENCE</scope>
</reference>
<evidence type="ECO:0000256" key="17">
    <source>
        <dbReference type="RuleBase" id="RU003404"/>
    </source>
</evidence>
<evidence type="ECO:0000259" key="20">
    <source>
        <dbReference type="Pfam" id="PF06455"/>
    </source>
</evidence>
<proteinExistence type="inferred from homology"/>
<evidence type="ECO:0000259" key="18">
    <source>
        <dbReference type="Pfam" id="PF00361"/>
    </source>
</evidence>
<comment type="catalytic activity">
    <reaction evidence="16 17">
        <text>a ubiquinone + NADH + 5 H(+)(in) = a ubiquinol + NAD(+) + 4 H(+)(out)</text>
        <dbReference type="Rhea" id="RHEA:29091"/>
        <dbReference type="Rhea" id="RHEA-COMP:9565"/>
        <dbReference type="Rhea" id="RHEA-COMP:9566"/>
        <dbReference type="ChEBI" id="CHEBI:15378"/>
        <dbReference type="ChEBI" id="CHEBI:16389"/>
        <dbReference type="ChEBI" id="CHEBI:17976"/>
        <dbReference type="ChEBI" id="CHEBI:57540"/>
        <dbReference type="ChEBI" id="CHEBI:57945"/>
        <dbReference type="EC" id="7.1.1.2"/>
    </reaction>
</comment>
<evidence type="ECO:0000256" key="13">
    <source>
        <dbReference type="ARBA" id="ARBA00023075"/>
    </source>
</evidence>
<keyword evidence="10" id="KW-0249">Electron transport</keyword>
<keyword evidence="15 17" id="KW-0472">Membrane</keyword>
<keyword evidence="5 17" id="KW-0813">Transport</keyword>
<evidence type="ECO:0000256" key="6">
    <source>
        <dbReference type="ARBA" id="ARBA00022660"/>
    </source>
</evidence>
<dbReference type="Pfam" id="PF00361">
    <property type="entry name" value="Proton_antipo_M"/>
    <property type="match status" value="1"/>
</dbReference>
<dbReference type="InterPro" id="IPR010934">
    <property type="entry name" value="NADH_DH_su5_C"/>
</dbReference>
<sequence length="569" mass="63065">MSLKLSVYNFFFIVLIFISVMFFMFSLISVVYNKSIFLEWEIMTYSGMSMVVSLIFDWMSLSFLGVVSFISGCIMKYSYYYMEGEKNFLRFVVILLLFVGSMMFLIVSPNLVSLLLGWDGLGFSSYILVAYYQNEVSANAGMLTVLSNRVGDVMILMSVGLLSSSGGWNYYMFDEVGSKMVVGFMLLAGMTKSAQLPFSAWLPAAMAAPTPVSSLVHSSTLVTAGVYLLIRFYPVISGICYFWEMLMMISMMTMVFAGLGANFETDVKKVVALSTLSQLGLMMMILSAGAVNLSFFHLITHAMFKSSLFMCVGFMMHNLSGSQDGRSMSGFSQMSPLMMSYFLVVNMALMGFPFLAGFYSKDLILESMFMMNSNYLVMFGLMLGTGFTFSYSLRVMYLVSGSSWMGSGVVETEDMDSSVAVSVSGLVGASIMTGFVWSWACFNESEMVMLGMVEKYSVMMGGVLFGGGAYMIMNSNLWSLKKVVGSNMFSKMLYLPEVSTDLISKPLVFVGSLLDKVLDKGWLEFYGGKGGEIFMKKSSGYLEASQNSVMVSGYLLSSVYLLMLFLMLF</sequence>
<keyword evidence="14 17" id="KW-0496">Mitochondrion</keyword>
<evidence type="ECO:0000256" key="2">
    <source>
        <dbReference type="ARBA" id="ARBA00004448"/>
    </source>
</evidence>
<evidence type="ECO:0000256" key="15">
    <source>
        <dbReference type="ARBA" id="ARBA00023136"/>
    </source>
</evidence>
<keyword evidence="9" id="KW-1278">Translocase</keyword>
<feature type="domain" description="NADH:quinone oxidoreductase/Mrp antiporter transmembrane" evidence="18">
    <location>
        <begin position="108"/>
        <end position="382"/>
    </location>
</feature>
<dbReference type="AlphaFoldDB" id="A0A345UDZ6"/>
<dbReference type="PANTHER" id="PTHR42829">
    <property type="entry name" value="NADH-UBIQUINONE OXIDOREDUCTASE CHAIN 5"/>
    <property type="match status" value="1"/>
</dbReference>
<dbReference type="GO" id="GO:0042773">
    <property type="term" value="P:ATP synthesis coupled electron transport"/>
    <property type="evidence" value="ECO:0007669"/>
    <property type="project" value="InterPro"/>
</dbReference>
<evidence type="ECO:0000259" key="19">
    <source>
        <dbReference type="Pfam" id="PF00662"/>
    </source>
</evidence>
<protein>
    <recommendedName>
        <fullName evidence="4 17">NADH-ubiquinone oxidoreductase chain 5</fullName>
        <ecNumber evidence="3 17">7.1.1.2</ecNumber>
    </recommendedName>
</protein>
<dbReference type="InterPro" id="IPR001516">
    <property type="entry name" value="Proton_antipo_N"/>
</dbReference>
<feature type="domain" description="NADH dehydrogenase subunit 5 C-terminal" evidence="20">
    <location>
        <begin position="391"/>
        <end position="568"/>
    </location>
</feature>
<evidence type="ECO:0000256" key="10">
    <source>
        <dbReference type="ARBA" id="ARBA00022982"/>
    </source>
</evidence>
<comment type="function">
    <text evidence="1">Core subunit of the mitochondrial membrane respiratory chain NADH dehydrogenase (Complex I) that is believed to belong to the minimal assembly required for catalysis. Complex I functions in the transfer of electrons from NADH to the respiratory chain. The immediate electron acceptor for the enzyme is believed to be ubiquinone.</text>
</comment>
<organism evidence="21">
    <name type="scientific">Pseudoniphargus pityusensis</name>
    <dbReference type="NCBI Taxonomy" id="2211525"/>
    <lineage>
        <taxon>Eukaryota</taxon>
        <taxon>Metazoa</taxon>
        <taxon>Ecdysozoa</taxon>
        <taxon>Arthropoda</taxon>
        <taxon>Crustacea</taxon>
        <taxon>Multicrustacea</taxon>
        <taxon>Malacostraca</taxon>
        <taxon>Eumalacostraca</taxon>
        <taxon>Peracarida</taxon>
        <taxon>Amphipoda</taxon>
        <taxon>Senticaudata</taxon>
        <taxon>Gammarida</taxon>
        <taxon>Crangonyctidira</taxon>
        <taxon>Allocrangonyctoidea</taxon>
        <taxon>Allocrangonyctidae</taxon>
        <taxon>Pseudoniphargus</taxon>
    </lineage>
</organism>
<dbReference type="EMBL" id="MH592135">
    <property type="protein sequence ID" value="AXI98682.1"/>
    <property type="molecule type" value="Genomic_DNA"/>
</dbReference>
<feature type="transmembrane region" description="Helical" evidence="17">
    <location>
        <begin position="375"/>
        <end position="399"/>
    </location>
</feature>
<dbReference type="GO" id="GO:0015990">
    <property type="term" value="P:electron transport coupled proton transport"/>
    <property type="evidence" value="ECO:0007669"/>
    <property type="project" value="TreeGrafter"/>
</dbReference>
<dbReference type="PRINTS" id="PR01434">
    <property type="entry name" value="NADHDHGNASE5"/>
</dbReference>
<evidence type="ECO:0000313" key="21">
    <source>
        <dbReference type="EMBL" id="AXI98682.1"/>
    </source>
</evidence>
<feature type="transmembrane region" description="Helical" evidence="17">
    <location>
        <begin position="52"/>
        <end position="75"/>
    </location>
</feature>
<evidence type="ECO:0000256" key="16">
    <source>
        <dbReference type="ARBA" id="ARBA00049551"/>
    </source>
</evidence>
<keyword evidence="6" id="KW-0679">Respiratory chain</keyword>
<gene>
    <name evidence="21" type="primary">nad5</name>
</gene>
<comment type="similarity">
    <text evidence="17">Belongs to the complex I subunit 5 family.</text>
</comment>
<geneLocation type="mitochondrion" evidence="21"/>
<feature type="transmembrane region" description="Helical" evidence="17">
    <location>
        <begin position="419"/>
        <end position="441"/>
    </location>
</feature>
<keyword evidence="7 17" id="KW-0812">Transmembrane</keyword>
<dbReference type="GO" id="GO:0008137">
    <property type="term" value="F:NADH dehydrogenase (ubiquinone) activity"/>
    <property type="evidence" value="ECO:0007669"/>
    <property type="project" value="UniProtKB-EC"/>
</dbReference>
<evidence type="ECO:0000256" key="4">
    <source>
        <dbReference type="ARBA" id="ARBA00021096"/>
    </source>
</evidence>
<dbReference type="Pfam" id="PF06455">
    <property type="entry name" value="NADH5_C"/>
    <property type="match status" value="1"/>
</dbReference>
<name>A0A345UDZ6_9CRUS</name>
<accession>A0A345UDZ6</accession>
<evidence type="ECO:0000256" key="9">
    <source>
        <dbReference type="ARBA" id="ARBA00022967"/>
    </source>
</evidence>
<keyword evidence="11 17" id="KW-1133">Transmembrane helix</keyword>
<evidence type="ECO:0000256" key="7">
    <source>
        <dbReference type="ARBA" id="ARBA00022692"/>
    </source>
</evidence>
<feature type="transmembrane region" description="Helical" evidence="17">
    <location>
        <begin position="339"/>
        <end position="359"/>
    </location>
</feature>
<evidence type="ECO:0000256" key="12">
    <source>
        <dbReference type="ARBA" id="ARBA00023027"/>
    </source>
</evidence>
<feature type="transmembrane region" description="Helical" evidence="17">
    <location>
        <begin position="212"/>
        <end position="230"/>
    </location>
</feature>
<dbReference type="GO" id="GO:0003954">
    <property type="term" value="F:NADH dehydrogenase activity"/>
    <property type="evidence" value="ECO:0007669"/>
    <property type="project" value="TreeGrafter"/>
</dbReference>
<evidence type="ECO:0000256" key="5">
    <source>
        <dbReference type="ARBA" id="ARBA00022448"/>
    </source>
</evidence>
<evidence type="ECO:0000256" key="8">
    <source>
        <dbReference type="ARBA" id="ARBA00022792"/>
    </source>
</evidence>
<feature type="transmembrane region" description="Helical" evidence="17">
    <location>
        <begin position="275"/>
        <end position="295"/>
    </location>
</feature>
<feature type="transmembrane region" description="Helical" evidence="17">
    <location>
        <begin position="153"/>
        <end position="171"/>
    </location>
</feature>
<dbReference type="PANTHER" id="PTHR42829:SF2">
    <property type="entry name" value="NADH-UBIQUINONE OXIDOREDUCTASE CHAIN 5"/>
    <property type="match status" value="1"/>
</dbReference>
<feature type="domain" description="NADH-Ubiquinone oxidoreductase (complex I) chain 5 N-terminal" evidence="19">
    <location>
        <begin position="43"/>
        <end position="91"/>
    </location>
</feature>
<keyword evidence="13 17" id="KW-0830">Ubiquinone</keyword>
<keyword evidence="8" id="KW-0999">Mitochondrion inner membrane</keyword>
<feature type="transmembrane region" description="Helical" evidence="17">
    <location>
        <begin position="453"/>
        <end position="473"/>
    </location>
</feature>
<comment type="function">
    <text evidence="17">Core subunit of the mitochondrial membrane respiratory chain NADH dehydrogenase (Complex I) which catalyzes electron transfer from NADH through the respiratory chain, using ubiquinone as an electron acceptor. Essential for the catalytic activity and assembly of complex I.</text>
</comment>
<evidence type="ECO:0000256" key="11">
    <source>
        <dbReference type="ARBA" id="ARBA00022989"/>
    </source>
</evidence>
<evidence type="ECO:0000256" key="14">
    <source>
        <dbReference type="ARBA" id="ARBA00023128"/>
    </source>
</evidence>
<keyword evidence="12 17" id="KW-0520">NAD</keyword>
<feature type="transmembrane region" description="Helical" evidence="17">
    <location>
        <begin position="7"/>
        <end position="32"/>
    </location>
</feature>
<dbReference type="Pfam" id="PF00662">
    <property type="entry name" value="Proton_antipo_N"/>
    <property type="match status" value="1"/>
</dbReference>
<dbReference type="EC" id="7.1.1.2" evidence="3 17"/>
<dbReference type="InterPro" id="IPR003945">
    <property type="entry name" value="NU5C-like"/>
</dbReference>
<evidence type="ECO:0000256" key="3">
    <source>
        <dbReference type="ARBA" id="ARBA00012944"/>
    </source>
</evidence>
<feature type="transmembrane region" description="Helical" evidence="17">
    <location>
        <begin position="549"/>
        <end position="568"/>
    </location>
</feature>
<feature type="transmembrane region" description="Helical" evidence="17">
    <location>
        <begin position="87"/>
        <end position="106"/>
    </location>
</feature>
<feature type="transmembrane region" description="Helical" evidence="17">
    <location>
        <begin position="242"/>
        <end position="263"/>
    </location>
</feature>